<evidence type="ECO:0000313" key="3">
    <source>
        <dbReference type="Proteomes" id="UP000247673"/>
    </source>
</evidence>
<gene>
    <name evidence="2" type="ORF">DKK78_06625</name>
</gene>
<comment type="caution">
    <text evidence="2">The sequence shown here is derived from an EMBL/GenBank/DDBJ whole genome shotgun (WGS) entry which is preliminary data.</text>
</comment>
<dbReference type="AlphaFoldDB" id="A0A2V4DP82"/>
<keyword evidence="1" id="KW-0472">Membrane</keyword>
<sequence length="363" mass="42915">MKDNCQFITNKFYRYDYISYGHTDCYRIITNEGVYFFYKNQFIDVSVLDKLNEGDVIHIASHALNDGTFWLHWLVSWKGDLAIRNKLHCAFPHPSTLILPFLILIGFWLDLQFITLFLATGLFLILIWCICSTLFRLINLVLPKQFFLRQRYHKLKKGDLSFMKTSFLEHRKTVNCSSTDLPVYEGIATNIDRQLIYRSERRKILFDFSGVRLFFDELALDNDHIPVVYSFCHPTFIASGDKLSLIFENNKIHGIINHTDGSSYLIPHCIWISKQKAKTLLRNWYFYTIFAPIAFLLLQIIIYPIKEFDFIMNGFLWIISGAQIIPLLLLLFYTLFSYLNDRSYAKRVLKWLYQTTGHWPKEL</sequence>
<feature type="transmembrane region" description="Helical" evidence="1">
    <location>
        <begin position="115"/>
        <end position="142"/>
    </location>
</feature>
<feature type="transmembrane region" description="Helical" evidence="1">
    <location>
        <begin position="315"/>
        <end position="339"/>
    </location>
</feature>
<proteinExistence type="predicted"/>
<keyword evidence="1" id="KW-0812">Transmembrane</keyword>
<name>A0A2V4DP82_9GAMM</name>
<feature type="transmembrane region" description="Helical" evidence="1">
    <location>
        <begin position="284"/>
        <end position="303"/>
    </location>
</feature>
<accession>A0A2V4DP82</accession>
<organism evidence="2 3">
    <name type="scientific">Gilliamella apis</name>
    <dbReference type="NCBI Taxonomy" id="1970738"/>
    <lineage>
        <taxon>Bacteria</taxon>
        <taxon>Pseudomonadati</taxon>
        <taxon>Pseudomonadota</taxon>
        <taxon>Gammaproteobacteria</taxon>
        <taxon>Orbales</taxon>
        <taxon>Orbaceae</taxon>
        <taxon>Gilliamella</taxon>
    </lineage>
</organism>
<keyword evidence="3" id="KW-1185">Reference proteome</keyword>
<protein>
    <submittedName>
        <fullName evidence="2">Uncharacterized protein</fullName>
    </submittedName>
</protein>
<reference evidence="2 3" key="1">
    <citation type="submission" date="2018-05" db="EMBL/GenBank/DDBJ databases">
        <title>Reference genomes for bee gut microbiota database.</title>
        <authorList>
            <person name="Ellegaard K.M."/>
        </authorList>
    </citation>
    <scope>NUCLEOTIDE SEQUENCE [LARGE SCALE GENOMIC DNA]</scope>
    <source>
        <strain evidence="2 3">ESL0172</strain>
    </source>
</reference>
<dbReference type="EMBL" id="QGLO01000004">
    <property type="protein sequence ID" value="PXY91975.1"/>
    <property type="molecule type" value="Genomic_DNA"/>
</dbReference>
<dbReference type="OrthoDB" id="7066218at2"/>
<dbReference type="RefSeq" id="WP_110447885.1">
    <property type="nucleotide sequence ID" value="NZ_CP132381.1"/>
</dbReference>
<keyword evidence="1" id="KW-1133">Transmembrane helix</keyword>
<dbReference type="Proteomes" id="UP000247673">
    <property type="component" value="Unassembled WGS sequence"/>
</dbReference>
<feature type="transmembrane region" description="Helical" evidence="1">
    <location>
        <begin position="90"/>
        <end position="109"/>
    </location>
</feature>
<evidence type="ECO:0000256" key="1">
    <source>
        <dbReference type="SAM" id="Phobius"/>
    </source>
</evidence>
<evidence type="ECO:0000313" key="2">
    <source>
        <dbReference type="EMBL" id="PXY91975.1"/>
    </source>
</evidence>